<dbReference type="Proteomes" id="UP001501072">
    <property type="component" value="Unassembled WGS sequence"/>
</dbReference>
<proteinExistence type="predicted"/>
<dbReference type="Pfam" id="PF18154">
    <property type="entry name" value="pPIWI_RE_REase"/>
    <property type="match status" value="1"/>
</dbReference>
<name>A0ABP4DK11_9ACTN</name>
<dbReference type="EMBL" id="BAAAHU010000042">
    <property type="protein sequence ID" value="GAA1012983.1"/>
    <property type="molecule type" value="Genomic_DNA"/>
</dbReference>
<evidence type="ECO:0000259" key="2">
    <source>
        <dbReference type="Pfam" id="PF18156"/>
    </source>
</evidence>
<dbReference type="Pfam" id="PF18156">
    <property type="entry name" value="pPIWI_RE_Y"/>
    <property type="match status" value="1"/>
</dbReference>
<evidence type="ECO:0000313" key="3">
    <source>
        <dbReference type="EMBL" id="GAA1012983.1"/>
    </source>
</evidence>
<organism evidence="3 4">
    <name type="scientific">Streptomyces thermogriseus</name>
    <dbReference type="NCBI Taxonomy" id="75292"/>
    <lineage>
        <taxon>Bacteria</taxon>
        <taxon>Bacillati</taxon>
        <taxon>Actinomycetota</taxon>
        <taxon>Actinomycetes</taxon>
        <taxon>Kitasatosporales</taxon>
        <taxon>Streptomycetaceae</taxon>
        <taxon>Streptomyces</taxon>
    </lineage>
</organism>
<protein>
    <recommendedName>
        <fullName evidence="5">REase associating with pPIWI RE domain-containing protein</fullName>
    </recommendedName>
</protein>
<reference evidence="4" key="1">
    <citation type="journal article" date="2019" name="Int. J. Syst. Evol. Microbiol.">
        <title>The Global Catalogue of Microorganisms (GCM) 10K type strain sequencing project: providing services to taxonomists for standard genome sequencing and annotation.</title>
        <authorList>
            <consortium name="The Broad Institute Genomics Platform"/>
            <consortium name="The Broad Institute Genome Sequencing Center for Infectious Disease"/>
            <person name="Wu L."/>
            <person name="Ma J."/>
        </authorList>
    </citation>
    <scope>NUCLEOTIDE SEQUENCE [LARGE SCALE GENOMIC DNA]</scope>
    <source>
        <strain evidence="4">JCM 11269</strain>
    </source>
</reference>
<dbReference type="InterPro" id="IPR041191">
    <property type="entry name" value="pPIWI_RE_Y"/>
</dbReference>
<dbReference type="InterPro" id="IPR040828">
    <property type="entry name" value="pPIWI_RE_REase"/>
</dbReference>
<sequence>MTTTTGNGVPQPDADWSAHRGIPLMRTLATALTVLDAATGPEAFTLPYPPEVQRALDRTVLACLERGAEPPVSLPDLLSWCRERPVADWPVGLPAEAAGPNDLLLDPDSSRPTELCYEWAEQFSDSALVLYDREIIRAALRLCREHGEEDAYTEFRRLLVTKPVLTSAEEWTVSMDHVLDPVKELLSRIYRPVPDSYLRGDVYATCGRCLTLLTPLDGGGWWCERDRCRRRGRPPVGRRIAKEEAGELLQLARPLRQFVTGPGQAEVDLGRRLTELGLKVRMWPAYDAYDVHITFPDGWVWAVDVKDWAHPAFLGRAARPVPQEPRYDEAFWVVPQERVDDRPGYISAYERNRPAAARGVPLLTDTQLLARAKDRLARVGKAAHKEETRKEETGDA</sequence>
<gene>
    <name evidence="3" type="ORF">GCM10009564_38260</name>
</gene>
<accession>A0ABP4DK11</accession>
<evidence type="ECO:0000259" key="1">
    <source>
        <dbReference type="Pfam" id="PF18154"/>
    </source>
</evidence>
<comment type="caution">
    <text evidence="3">The sequence shown here is derived from an EMBL/GenBank/DDBJ whole genome shotgun (WGS) entry which is preliminary data.</text>
</comment>
<feature type="domain" description="pPIWI-RE three-gene island" evidence="2">
    <location>
        <begin position="24"/>
        <end position="166"/>
    </location>
</feature>
<dbReference type="RefSeq" id="WP_079129643.1">
    <property type="nucleotide sequence ID" value="NZ_BAAAHU010000042.1"/>
</dbReference>
<evidence type="ECO:0000313" key="4">
    <source>
        <dbReference type="Proteomes" id="UP001501072"/>
    </source>
</evidence>
<feature type="domain" description="REase associating with pPIWI RE" evidence="1">
    <location>
        <begin position="263"/>
        <end position="377"/>
    </location>
</feature>
<keyword evidence="4" id="KW-1185">Reference proteome</keyword>
<evidence type="ECO:0008006" key="5">
    <source>
        <dbReference type="Google" id="ProtNLM"/>
    </source>
</evidence>